<dbReference type="Pfam" id="PF14392">
    <property type="entry name" value="zf-CCHC_4"/>
    <property type="match status" value="1"/>
</dbReference>
<feature type="domain" description="Zinc knuckle CX2CX4HX4C" evidence="3">
    <location>
        <begin position="163"/>
        <end position="210"/>
    </location>
</feature>
<feature type="domain" description="DUF4283" evidence="2">
    <location>
        <begin position="23"/>
        <end position="98"/>
    </location>
</feature>
<dbReference type="InterPro" id="IPR040256">
    <property type="entry name" value="At4g02000-like"/>
</dbReference>
<organism evidence="4 5">
    <name type="scientific">Chenopodium quinoa</name>
    <name type="common">Quinoa</name>
    <dbReference type="NCBI Taxonomy" id="63459"/>
    <lineage>
        <taxon>Eukaryota</taxon>
        <taxon>Viridiplantae</taxon>
        <taxon>Streptophyta</taxon>
        <taxon>Embryophyta</taxon>
        <taxon>Tracheophyta</taxon>
        <taxon>Spermatophyta</taxon>
        <taxon>Magnoliopsida</taxon>
        <taxon>eudicotyledons</taxon>
        <taxon>Gunneridae</taxon>
        <taxon>Pentapetalae</taxon>
        <taxon>Caryophyllales</taxon>
        <taxon>Chenopodiaceae</taxon>
        <taxon>Chenopodioideae</taxon>
        <taxon>Atripliceae</taxon>
        <taxon>Chenopodium</taxon>
    </lineage>
</organism>
<dbReference type="EnsemblPlants" id="AUR62034731-RA">
    <property type="protein sequence ID" value="AUR62034731-RA:cds"/>
    <property type="gene ID" value="AUR62034731"/>
</dbReference>
<evidence type="ECO:0008006" key="6">
    <source>
        <dbReference type="Google" id="ProtNLM"/>
    </source>
</evidence>
<dbReference type="PANTHER" id="PTHR31286:SF178">
    <property type="entry name" value="DUF4283 DOMAIN-CONTAINING PROTEIN"/>
    <property type="match status" value="1"/>
</dbReference>
<evidence type="ECO:0000259" key="3">
    <source>
        <dbReference type="Pfam" id="PF14392"/>
    </source>
</evidence>
<evidence type="ECO:0000259" key="2">
    <source>
        <dbReference type="Pfam" id="PF14111"/>
    </source>
</evidence>
<accession>A0A803MT30</accession>
<proteinExistence type="predicted"/>
<reference evidence="4" key="1">
    <citation type="journal article" date="2017" name="Nature">
        <title>The genome of Chenopodium quinoa.</title>
        <authorList>
            <person name="Jarvis D.E."/>
            <person name="Ho Y.S."/>
            <person name="Lightfoot D.J."/>
            <person name="Schmoeckel S.M."/>
            <person name="Li B."/>
            <person name="Borm T.J.A."/>
            <person name="Ohyanagi H."/>
            <person name="Mineta K."/>
            <person name="Michell C.T."/>
            <person name="Saber N."/>
            <person name="Kharbatia N.M."/>
            <person name="Rupper R.R."/>
            <person name="Sharp A.R."/>
            <person name="Dally N."/>
            <person name="Boughton B.A."/>
            <person name="Woo Y.H."/>
            <person name="Gao G."/>
            <person name="Schijlen E.G.W.M."/>
            <person name="Guo X."/>
            <person name="Momin A.A."/>
            <person name="Negrao S."/>
            <person name="Al-Babili S."/>
            <person name="Gehring C."/>
            <person name="Roessner U."/>
            <person name="Jung C."/>
            <person name="Murphy K."/>
            <person name="Arold S.T."/>
            <person name="Gojobori T."/>
            <person name="van der Linden C.G."/>
            <person name="van Loo E.N."/>
            <person name="Jellen E.N."/>
            <person name="Maughan P.J."/>
            <person name="Tester M."/>
        </authorList>
    </citation>
    <scope>NUCLEOTIDE SEQUENCE [LARGE SCALE GENOMIC DNA]</scope>
    <source>
        <strain evidence="4">cv. PI 614886</strain>
    </source>
</reference>
<dbReference type="Proteomes" id="UP000596660">
    <property type="component" value="Unplaced"/>
</dbReference>
<protein>
    <recommendedName>
        <fullName evidence="6">CCHC-type domain-containing protein</fullName>
    </recommendedName>
</protein>
<dbReference type="InterPro" id="IPR025836">
    <property type="entry name" value="Zn_knuckle_CX2CX4HX4C"/>
</dbReference>
<keyword evidence="5" id="KW-1185">Reference proteome</keyword>
<reference evidence="4" key="2">
    <citation type="submission" date="2021-03" db="UniProtKB">
        <authorList>
            <consortium name="EnsemblPlants"/>
        </authorList>
    </citation>
    <scope>IDENTIFICATION</scope>
</reference>
<dbReference type="PANTHER" id="PTHR31286">
    <property type="entry name" value="GLYCINE-RICH CELL WALL STRUCTURAL PROTEIN 1.8-LIKE"/>
    <property type="match status" value="1"/>
</dbReference>
<feature type="region of interest" description="Disordered" evidence="1">
    <location>
        <begin position="262"/>
        <end position="287"/>
    </location>
</feature>
<dbReference type="AlphaFoldDB" id="A0A803MT30"/>
<dbReference type="Gramene" id="AUR62034731-RA">
    <property type="protein sequence ID" value="AUR62034731-RA:cds"/>
    <property type="gene ID" value="AUR62034731"/>
</dbReference>
<sequence>MTEDENKIVGENFEGTDEENTKAKISLTLVGKLLTVRPYNVEAMKRTLVNVWRVKDNVAIRMVETNLFVFQFFCEDDKIKVMEGYRWFFDKKLLLLTKIMGDEQPSTVCFSSSPFWVRIGDVPFNKRNLDFAFEIGEHLGGFLEFDDSDPLGWEAFLRIKIMVDINKPLRRGLKVANGSSSPIWCGMQYERLAEFCYYCGRLNHTDVECQFVEEDVVTKGVVYEYGPWLGASPKKQARGSLFDRERERSWLSKIKDASKPRLPGYFDPKAVSKGPPAAARKLTFSAP</sequence>
<dbReference type="Pfam" id="PF14111">
    <property type="entry name" value="DUF4283"/>
    <property type="match status" value="1"/>
</dbReference>
<dbReference type="OMA" id="WVRIANI"/>
<dbReference type="InterPro" id="IPR025558">
    <property type="entry name" value="DUF4283"/>
</dbReference>
<evidence type="ECO:0000313" key="5">
    <source>
        <dbReference type="Proteomes" id="UP000596660"/>
    </source>
</evidence>
<evidence type="ECO:0000313" key="4">
    <source>
        <dbReference type="EnsemblPlants" id="AUR62034731-RA:cds"/>
    </source>
</evidence>
<name>A0A803MT30_CHEQI</name>
<evidence type="ECO:0000256" key="1">
    <source>
        <dbReference type="SAM" id="MobiDB-lite"/>
    </source>
</evidence>